<reference evidence="15" key="1">
    <citation type="journal article" date="2022" name="bioRxiv">
        <title>Sequencing and chromosome-scale assembly of the giantPleurodeles waltlgenome.</title>
        <authorList>
            <person name="Brown T."/>
            <person name="Elewa A."/>
            <person name="Iarovenko S."/>
            <person name="Subramanian E."/>
            <person name="Araus A.J."/>
            <person name="Petzold A."/>
            <person name="Susuki M."/>
            <person name="Suzuki K.-i.T."/>
            <person name="Hayashi T."/>
            <person name="Toyoda A."/>
            <person name="Oliveira C."/>
            <person name="Osipova E."/>
            <person name="Leigh N.D."/>
            <person name="Simon A."/>
            <person name="Yun M.H."/>
        </authorList>
    </citation>
    <scope>NUCLEOTIDE SEQUENCE</scope>
    <source>
        <strain evidence="15">20211129_DDA</strain>
        <tissue evidence="15">Liver</tissue>
    </source>
</reference>
<dbReference type="GO" id="GO:0005654">
    <property type="term" value="C:nucleoplasm"/>
    <property type="evidence" value="ECO:0007669"/>
    <property type="project" value="UniProtKB-SubCell"/>
</dbReference>
<name>A0AAV7L7D7_PLEWA</name>
<accession>A0AAV7L7D7</accession>
<evidence type="ECO:0000256" key="6">
    <source>
        <dbReference type="ARBA" id="ARBA00022833"/>
    </source>
</evidence>
<dbReference type="Gene3D" id="3.30.40.10">
    <property type="entry name" value="Zinc/RING finger domain, C3HC4 (zinc finger)"/>
    <property type="match status" value="1"/>
</dbReference>
<dbReference type="SUPFAM" id="SSF57903">
    <property type="entry name" value="FYVE/PHD zinc finger"/>
    <property type="match status" value="1"/>
</dbReference>
<keyword evidence="4" id="KW-0863">Zinc-finger</keyword>
<dbReference type="InterPro" id="IPR013083">
    <property type="entry name" value="Znf_RING/FYVE/PHD"/>
</dbReference>
<evidence type="ECO:0000256" key="10">
    <source>
        <dbReference type="ARBA" id="ARBA00023306"/>
    </source>
</evidence>
<feature type="region of interest" description="Disordered" evidence="13">
    <location>
        <begin position="35"/>
        <end position="68"/>
    </location>
</feature>
<feature type="domain" description="Zinc finger PHD-type" evidence="14">
    <location>
        <begin position="609"/>
        <end position="653"/>
    </location>
</feature>
<feature type="compositionally biased region" description="Polar residues" evidence="13">
    <location>
        <begin position="182"/>
        <end position="196"/>
    </location>
</feature>
<feature type="region of interest" description="Disordered" evidence="13">
    <location>
        <begin position="180"/>
        <end position="220"/>
    </location>
</feature>
<comment type="subcellular location">
    <subcellularLocation>
        <location evidence="1">Nucleus</location>
        <location evidence="1">Nucleoplasm</location>
    </subcellularLocation>
</comment>
<dbReference type="InterPro" id="IPR019787">
    <property type="entry name" value="Znf_PHD-finger"/>
</dbReference>
<dbReference type="InterPro" id="IPR041947">
    <property type="entry name" value="PHD_PHF13"/>
</dbReference>
<keyword evidence="6" id="KW-0862">Zinc</keyword>
<keyword evidence="9" id="KW-0539">Nucleus</keyword>
<evidence type="ECO:0000256" key="9">
    <source>
        <dbReference type="ARBA" id="ARBA00023242"/>
    </source>
</evidence>
<dbReference type="InterPro" id="IPR011011">
    <property type="entry name" value="Znf_FYVE_PHD"/>
</dbReference>
<gene>
    <name evidence="15" type="ORF">NDU88_000607</name>
</gene>
<comment type="caution">
    <text evidence="15">The sequence shown here is derived from an EMBL/GenBank/DDBJ whole genome shotgun (WGS) entry which is preliminary data.</text>
</comment>
<feature type="region of interest" description="Disordered" evidence="13">
    <location>
        <begin position="95"/>
        <end position="152"/>
    </location>
</feature>
<evidence type="ECO:0000313" key="15">
    <source>
        <dbReference type="EMBL" id="KAJ1087435.1"/>
    </source>
</evidence>
<keyword evidence="8" id="KW-0226">DNA condensation</keyword>
<dbReference type="SMART" id="SM00249">
    <property type="entry name" value="PHD"/>
    <property type="match status" value="1"/>
</dbReference>
<dbReference type="Proteomes" id="UP001066276">
    <property type="component" value="Chromosome 11"/>
</dbReference>
<dbReference type="FunFam" id="3.30.40.10:FF:000039">
    <property type="entry name" value="PHD finger protein 13"/>
    <property type="match status" value="1"/>
</dbReference>
<proteinExistence type="predicted"/>
<sequence length="675" mass="75006">MRGIERGPTQTNPGVKLEELASPFLDKVVPMSTQLVGTGPPAGRSYLLPPRSRPPCAISRPDPAPGSLPGHLVHSSIGATGTPTRRRGEVTCASALPERDAGAPPEPGGARAALDTGPPTGMSGPRRGAAEVCTGVSGPGAAPGPEPPKRRQRTVEDFNQFCTFVLAYAGYIPYPNEHEPWTRTSRSPRNSTGSTLDSDSWASSHSSDSHANHPGKKNKIVKQKMGVARGGTESLLLECPTFPASLLAIGPDEMKLEKSCKRKMSTKELGMDDETDKKSKKMSCHKNGGDFKVQKRDIPLQMPVWLEPQASTLSSIEGIPAPRALETKDEGFKTPASPIEVFKPKSLLQEFIKEQDATAHCYGEEEGVRSPETTEWTFDTLTKKSKDLQQMVQSKDPEKVVAESKIRDITATESKAPQEIVLYQCPEKTIVDSKMPKTFSVNSNDSLKLVESNNLVEVMVDGKDPEAVALKLKESEGLVESKDAEPTVKELKDPQEIIESKVSDRTQESEEPKDVLKSKDSKATVDFTNLRDLVDSWDPPKNVSEVMVNPDSLDEKWRIEECEETLQEKTRREIENEKDVEWRYPEIKSQRRESSSRRLNKDDSWDLITCFCMKPFAGRPMIECNECATWIHLSCAKIRRSNVPEVFVCQRCRDSRQEIRRSSRARRGQHKRFSE</sequence>
<dbReference type="GO" id="GO:0006325">
    <property type="term" value="P:chromatin organization"/>
    <property type="evidence" value="ECO:0007669"/>
    <property type="project" value="UniProtKB-KW"/>
</dbReference>
<keyword evidence="5" id="KW-0498">Mitosis</keyword>
<evidence type="ECO:0000256" key="12">
    <source>
        <dbReference type="ARBA" id="ARBA00068751"/>
    </source>
</evidence>
<dbReference type="AlphaFoldDB" id="A0AAV7L7D7"/>
<organism evidence="15 16">
    <name type="scientific">Pleurodeles waltl</name>
    <name type="common">Iberian ribbed newt</name>
    <dbReference type="NCBI Taxonomy" id="8319"/>
    <lineage>
        <taxon>Eukaryota</taxon>
        <taxon>Metazoa</taxon>
        <taxon>Chordata</taxon>
        <taxon>Craniata</taxon>
        <taxon>Vertebrata</taxon>
        <taxon>Euteleostomi</taxon>
        <taxon>Amphibia</taxon>
        <taxon>Batrachia</taxon>
        <taxon>Caudata</taxon>
        <taxon>Salamandroidea</taxon>
        <taxon>Salamandridae</taxon>
        <taxon>Pleurodelinae</taxon>
        <taxon>Pleurodeles</taxon>
    </lineage>
</organism>
<dbReference type="GO" id="GO:0051301">
    <property type="term" value="P:cell division"/>
    <property type="evidence" value="ECO:0007669"/>
    <property type="project" value="UniProtKB-KW"/>
</dbReference>
<dbReference type="GO" id="GO:0008270">
    <property type="term" value="F:zinc ion binding"/>
    <property type="evidence" value="ECO:0007669"/>
    <property type="project" value="UniProtKB-KW"/>
</dbReference>
<keyword evidence="10" id="KW-0131">Cell cycle</keyword>
<dbReference type="GO" id="GO:0003682">
    <property type="term" value="F:chromatin binding"/>
    <property type="evidence" value="ECO:0007669"/>
    <property type="project" value="TreeGrafter"/>
</dbReference>
<evidence type="ECO:0000256" key="8">
    <source>
        <dbReference type="ARBA" id="ARBA00023067"/>
    </source>
</evidence>
<evidence type="ECO:0000256" key="4">
    <source>
        <dbReference type="ARBA" id="ARBA00022771"/>
    </source>
</evidence>
<evidence type="ECO:0000259" key="14">
    <source>
        <dbReference type="SMART" id="SM00249"/>
    </source>
</evidence>
<protein>
    <recommendedName>
        <fullName evidence="12">PHD finger protein 13</fullName>
    </recommendedName>
</protein>
<evidence type="ECO:0000256" key="7">
    <source>
        <dbReference type="ARBA" id="ARBA00022853"/>
    </source>
</evidence>
<evidence type="ECO:0000256" key="5">
    <source>
        <dbReference type="ARBA" id="ARBA00022776"/>
    </source>
</evidence>
<keyword evidence="7" id="KW-0156">Chromatin regulator</keyword>
<keyword evidence="3" id="KW-0479">Metal-binding</keyword>
<feature type="region of interest" description="Disordered" evidence="13">
    <location>
        <begin position="271"/>
        <end position="290"/>
    </location>
</feature>
<dbReference type="Pfam" id="PF00628">
    <property type="entry name" value="PHD"/>
    <property type="match status" value="1"/>
</dbReference>
<feature type="region of interest" description="Disordered" evidence="13">
    <location>
        <begin position="499"/>
        <end position="519"/>
    </location>
</feature>
<dbReference type="InterPro" id="IPR001965">
    <property type="entry name" value="Znf_PHD"/>
</dbReference>
<evidence type="ECO:0000256" key="13">
    <source>
        <dbReference type="SAM" id="MobiDB-lite"/>
    </source>
</evidence>
<keyword evidence="16" id="KW-1185">Reference proteome</keyword>
<dbReference type="CDD" id="cd15632">
    <property type="entry name" value="PHD_PHF13"/>
    <property type="match status" value="1"/>
</dbReference>
<evidence type="ECO:0000256" key="2">
    <source>
        <dbReference type="ARBA" id="ARBA00022618"/>
    </source>
</evidence>
<dbReference type="GO" id="GO:0007076">
    <property type="term" value="P:mitotic chromosome condensation"/>
    <property type="evidence" value="ECO:0007669"/>
    <property type="project" value="TreeGrafter"/>
</dbReference>
<comment type="function">
    <text evidence="11">Modulates chromatin structure and DNA damage response by regulating key determinants of chromatin compaction and DNA damage response. Binds H3K4me3-containing chromatin and promotes DNA condensation by recruiting corepressors such as TRIM28 and H3K9 methyltransferase SETDB1. Required for normal chromosome condensation during the early stages of mitosis. Required for normal chromosome separation during mitosis. Increases both chromatin-associated levels and activity of H3K9 methyltransferases, such as SETDB1, thus enhancing H3K9 trimethylation. Essential for testicular stem-cell differentiation and sustained spermatogenesis.</text>
</comment>
<evidence type="ECO:0000256" key="11">
    <source>
        <dbReference type="ARBA" id="ARBA00055120"/>
    </source>
</evidence>
<evidence type="ECO:0000313" key="16">
    <source>
        <dbReference type="Proteomes" id="UP001066276"/>
    </source>
</evidence>
<dbReference type="PANTHER" id="PTHR14571:SF9">
    <property type="entry name" value="HISTONE-LYSINE N-METHYLTRANSFERASE SET-26-RELATED"/>
    <property type="match status" value="1"/>
</dbReference>
<feature type="compositionally biased region" description="Low complexity" evidence="13">
    <location>
        <begin position="197"/>
        <end position="206"/>
    </location>
</feature>
<evidence type="ECO:0000256" key="1">
    <source>
        <dbReference type="ARBA" id="ARBA00004642"/>
    </source>
</evidence>
<dbReference type="EMBL" id="JANPWB010000015">
    <property type="protein sequence ID" value="KAJ1087435.1"/>
    <property type="molecule type" value="Genomic_DNA"/>
</dbReference>
<evidence type="ECO:0000256" key="3">
    <source>
        <dbReference type="ARBA" id="ARBA00022723"/>
    </source>
</evidence>
<dbReference type="PANTHER" id="PTHR14571">
    <property type="entry name" value="HISTONE-LYSINE N-METHYLTRANSFERASE SET-26-RELATED"/>
    <property type="match status" value="1"/>
</dbReference>
<keyword evidence="2" id="KW-0132">Cell division</keyword>